<gene>
    <name evidence="3" type="ORF">SAMN05421541_10724</name>
</gene>
<organism evidence="3 4">
    <name type="scientific">Actinoplanes philippinensis</name>
    <dbReference type="NCBI Taxonomy" id="35752"/>
    <lineage>
        <taxon>Bacteria</taxon>
        <taxon>Bacillati</taxon>
        <taxon>Actinomycetota</taxon>
        <taxon>Actinomycetes</taxon>
        <taxon>Micromonosporales</taxon>
        <taxon>Micromonosporaceae</taxon>
        <taxon>Actinoplanes</taxon>
    </lineage>
</organism>
<feature type="region of interest" description="Disordered" evidence="1">
    <location>
        <begin position="199"/>
        <end position="361"/>
    </location>
</feature>
<keyword evidence="4" id="KW-1185">Reference proteome</keyword>
<feature type="compositionally biased region" description="Low complexity" evidence="1">
    <location>
        <begin position="156"/>
        <end position="166"/>
    </location>
</feature>
<feature type="transmembrane region" description="Helical" evidence="2">
    <location>
        <begin position="20"/>
        <end position="40"/>
    </location>
</feature>
<dbReference type="Pfam" id="PF19609">
    <property type="entry name" value="DUF6114"/>
    <property type="match status" value="1"/>
</dbReference>
<reference evidence="3 4" key="1">
    <citation type="submission" date="2016-10" db="EMBL/GenBank/DDBJ databases">
        <authorList>
            <person name="de Groot N.N."/>
        </authorList>
    </citation>
    <scope>NUCLEOTIDE SEQUENCE [LARGE SCALE GENOMIC DNA]</scope>
    <source>
        <strain evidence="3 4">DSM 43019</strain>
    </source>
</reference>
<dbReference type="EMBL" id="FONV01000007">
    <property type="protein sequence ID" value="SFF18890.1"/>
    <property type="molecule type" value="Genomic_DNA"/>
</dbReference>
<dbReference type="RefSeq" id="WP_093615849.1">
    <property type="nucleotide sequence ID" value="NZ_BOMT01000040.1"/>
</dbReference>
<keyword evidence="2" id="KW-0472">Membrane</keyword>
<evidence type="ECO:0000313" key="3">
    <source>
        <dbReference type="EMBL" id="SFF18890.1"/>
    </source>
</evidence>
<feature type="transmembrane region" description="Helical" evidence="2">
    <location>
        <begin position="52"/>
        <end position="69"/>
    </location>
</feature>
<evidence type="ECO:0000256" key="2">
    <source>
        <dbReference type="SAM" id="Phobius"/>
    </source>
</evidence>
<feature type="transmembrane region" description="Helical" evidence="2">
    <location>
        <begin position="76"/>
        <end position="93"/>
    </location>
</feature>
<sequence>MATENIRGRFRRWRRGRPYWGGLFLVLSGIEMFGSANMELDNIQVHIGPQGFYSYLLPVMMITAGVLAWFSPAQRVFYGVIGIITALYSFIGLNLGGWIAGMLLGIVGGALVIAWGPPRTAPKPAGDQALDDHAGDDRAGDDRDVDDRAGDDRAAGEQAAGEVAGQPPVPGTAHRKALLIVAPLLLATSVMVAGNRPAQAADCPEGLPSRKASPSAPASPSAGAAKTRTKPKPAASKTKTPAPGASASTSPSASPSPSPSGTGSGNPVLDGINDFWEGVGDFFGVGGEEEPEPSPSPSSSSAAPTSPGPTTSAPSAGPSAPVSAGASPSTSATPRPEEIPCLGPRQMNVRADDSGLPQAGAKPGVVKAASITMYNSSYDGVAEVPTGNGPIRSLKFTMDKVVNKPFTLTIDEPGDAVTVIESGELILDGNVEFYSPTFKGKLFGLIPVTFTPEQPPPLTLPVLWFTDVTLDLAYVSSDVLTAKPLDIDETTAG</sequence>
<proteinExistence type="predicted"/>
<feature type="compositionally biased region" description="Low complexity" evidence="1">
    <location>
        <begin position="297"/>
        <end position="334"/>
    </location>
</feature>
<dbReference type="AlphaFoldDB" id="A0A1I2GPE7"/>
<name>A0A1I2GPE7_9ACTN</name>
<feature type="compositionally biased region" description="Low complexity" evidence="1">
    <location>
        <begin position="209"/>
        <end position="261"/>
    </location>
</feature>
<keyword evidence="2" id="KW-1133">Transmembrane helix</keyword>
<accession>A0A1I2GPE7</accession>
<dbReference type="Proteomes" id="UP000199645">
    <property type="component" value="Unassembled WGS sequence"/>
</dbReference>
<dbReference type="PRINTS" id="PR01217">
    <property type="entry name" value="PRICHEXTENSN"/>
</dbReference>
<protein>
    <submittedName>
        <fullName evidence="3">Uncharacterized protein</fullName>
    </submittedName>
</protein>
<feature type="compositionally biased region" description="Basic and acidic residues" evidence="1">
    <location>
        <begin position="130"/>
        <end position="155"/>
    </location>
</feature>
<keyword evidence="2" id="KW-0812">Transmembrane</keyword>
<evidence type="ECO:0000256" key="1">
    <source>
        <dbReference type="SAM" id="MobiDB-lite"/>
    </source>
</evidence>
<dbReference type="STRING" id="35752.SAMN05421541_10724"/>
<evidence type="ECO:0000313" key="4">
    <source>
        <dbReference type="Proteomes" id="UP000199645"/>
    </source>
</evidence>
<feature type="region of interest" description="Disordered" evidence="1">
    <location>
        <begin position="122"/>
        <end position="170"/>
    </location>
</feature>
<dbReference type="InterPro" id="IPR046096">
    <property type="entry name" value="DUF6114"/>
</dbReference>